<protein>
    <submittedName>
        <fullName evidence="1">Uncharacterized protein</fullName>
    </submittedName>
</protein>
<name>A0A6A5W4I5_9PLEO</name>
<sequence>MFVLALEGIGSCLACFLSWLLDDYIRGPATAIQLLAADQPFATFSDLVLEVLGTVRNFEGSGLWGDDVGNGDGDVI</sequence>
<accession>A0A6A5W4I5</accession>
<dbReference type="Proteomes" id="UP000799779">
    <property type="component" value="Unassembled WGS sequence"/>
</dbReference>
<organism evidence="1 2">
    <name type="scientific">Amniculicola lignicola CBS 123094</name>
    <dbReference type="NCBI Taxonomy" id="1392246"/>
    <lineage>
        <taxon>Eukaryota</taxon>
        <taxon>Fungi</taxon>
        <taxon>Dikarya</taxon>
        <taxon>Ascomycota</taxon>
        <taxon>Pezizomycotina</taxon>
        <taxon>Dothideomycetes</taxon>
        <taxon>Pleosporomycetidae</taxon>
        <taxon>Pleosporales</taxon>
        <taxon>Amniculicolaceae</taxon>
        <taxon>Amniculicola</taxon>
    </lineage>
</organism>
<keyword evidence="2" id="KW-1185">Reference proteome</keyword>
<dbReference type="AlphaFoldDB" id="A0A6A5W4I5"/>
<evidence type="ECO:0000313" key="1">
    <source>
        <dbReference type="EMBL" id="KAF1995001.1"/>
    </source>
</evidence>
<proteinExistence type="predicted"/>
<gene>
    <name evidence="1" type="ORF">P154DRAFT_360010</name>
</gene>
<reference evidence="1" key="1">
    <citation type="journal article" date="2020" name="Stud. Mycol.">
        <title>101 Dothideomycetes genomes: a test case for predicting lifestyles and emergence of pathogens.</title>
        <authorList>
            <person name="Haridas S."/>
            <person name="Albert R."/>
            <person name="Binder M."/>
            <person name="Bloem J."/>
            <person name="Labutti K."/>
            <person name="Salamov A."/>
            <person name="Andreopoulos B."/>
            <person name="Baker S."/>
            <person name="Barry K."/>
            <person name="Bills G."/>
            <person name="Bluhm B."/>
            <person name="Cannon C."/>
            <person name="Castanera R."/>
            <person name="Culley D."/>
            <person name="Daum C."/>
            <person name="Ezra D."/>
            <person name="Gonzalez J."/>
            <person name="Henrissat B."/>
            <person name="Kuo A."/>
            <person name="Liang C."/>
            <person name="Lipzen A."/>
            <person name="Lutzoni F."/>
            <person name="Magnuson J."/>
            <person name="Mondo S."/>
            <person name="Nolan M."/>
            <person name="Ohm R."/>
            <person name="Pangilinan J."/>
            <person name="Park H.-J."/>
            <person name="Ramirez L."/>
            <person name="Alfaro M."/>
            <person name="Sun H."/>
            <person name="Tritt A."/>
            <person name="Yoshinaga Y."/>
            <person name="Zwiers L.-H."/>
            <person name="Turgeon B."/>
            <person name="Goodwin S."/>
            <person name="Spatafora J."/>
            <person name="Crous P."/>
            <person name="Grigoriev I."/>
        </authorList>
    </citation>
    <scope>NUCLEOTIDE SEQUENCE</scope>
    <source>
        <strain evidence="1">CBS 123094</strain>
    </source>
</reference>
<dbReference type="EMBL" id="ML977647">
    <property type="protein sequence ID" value="KAF1995001.1"/>
    <property type="molecule type" value="Genomic_DNA"/>
</dbReference>
<evidence type="ECO:0000313" key="2">
    <source>
        <dbReference type="Proteomes" id="UP000799779"/>
    </source>
</evidence>